<feature type="transmembrane region" description="Helical" evidence="1">
    <location>
        <begin position="168"/>
        <end position="187"/>
    </location>
</feature>
<dbReference type="AlphaFoldDB" id="A0A8J6Q4Z5"/>
<comment type="caution">
    <text evidence="4">The sequence shown here is derived from an EMBL/GenBank/DDBJ whole genome shotgun (WGS) entry which is preliminary data.</text>
</comment>
<feature type="transmembrane region" description="Helical" evidence="1">
    <location>
        <begin position="282"/>
        <end position="302"/>
    </location>
</feature>
<feature type="domain" description="SGNH" evidence="3">
    <location>
        <begin position="409"/>
        <end position="609"/>
    </location>
</feature>
<keyword evidence="1" id="KW-0472">Membrane</keyword>
<accession>A0A8J6Q4Z5</accession>
<gene>
    <name evidence="4" type="ORF">ICI42_17715</name>
</gene>
<proteinExistence type="predicted"/>
<feature type="transmembrane region" description="Helical" evidence="1">
    <location>
        <begin position="347"/>
        <end position="373"/>
    </location>
</feature>
<evidence type="ECO:0000259" key="3">
    <source>
        <dbReference type="Pfam" id="PF19040"/>
    </source>
</evidence>
<dbReference type="InterPro" id="IPR043968">
    <property type="entry name" value="SGNH"/>
</dbReference>
<sequence>MSANTYRPEVDGLRTISVMAVLLYHYGLGPFPGGFVGVDVFFVISGYLITSILFADMQKGRFSVLGFYDRRARRILPASLVTILATGVAGYFTLLPRDYAAFGWSAIASAFGLANFHFLADSGGYFDSAADLMPLLHMWSLGVEEQFYVIWPLVLWAVFALSKGSAKAAVATLAVIVAVSFAASVAITKSDQQVAFYMLHTRAWELALGAVLAFAPTIRNRTLGEAMPVAGLALIVYAIFFLSSKMPFPGWNALYPCIGAALIIWPKTAAPLAEWPLRTRPFTFIGLISFSLYLWHWPVLVLYRQIGIGEMPPLLDRVLLACLAFTLAVLTYRFIETPFRNWRPAHRISVSFGAASMAAVAAIAFGLVFFGGLPQRLPAEARSFEQFRNHKVSDTVDQSCFIIARTAHDYDAKKCILQDDGRTRVLVLGDSHAAHFVSSLRRNFPETAFSVATTSGCKPFAGGYNDDRCGRMRKMVFEDILPREHFDAVIISARWGKLKSERITKTIKALKKRADRVIVFGSSLEYGHELPLLLAKSAITGRKELLEFHNLELIRKREQNLLKSLEGAEFVSMISEQCKEACTALTRDGAPMMFDGTHFTEEGADMIVRGLKEAGKLKF</sequence>
<keyword evidence="1" id="KW-1133">Transmembrane helix</keyword>
<dbReference type="InterPro" id="IPR050879">
    <property type="entry name" value="Acyltransferase_3"/>
</dbReference>
<protein>
    <submittedName>
        <fullName evidence="4">Acyltransferase</fullName>
    </submittedName>
</protein>
<feature type="transmembrane region" description="Helical" evidence="1">
    <location>
        <begin position="141"/>
        <end position="162"/>
    </location>
</feature>
<keyword evidence="4" id="KW-0012">Acyltransferase</keyword>
<reference evidence="4" key="1">
    <citation type="submission" date="2020-09" db="EMBL/GenBank/DDBJ databases">
        <title>Genome seq and assembly of Tianweitania sp.</title>
        <authorList>
            <person name="Chhetri G."/>
        </authorList>
    </citation>
    <scope>NUCLEOTIDE SEQUENCE</scope>
    <source>
        <strain evidence="4">Rool2</strain>
    </source>
</reference>
<dbReference type="GO" id="GO:0016747">
    <property type="term" value="F:acyltransferase activity, transferring groups other than amino-acyl groups"/>
    <property type="evidence" value="ECO:0007669"/>
    <property type="project" value="InterPro"/>
</dbReference>
<feature type="domain" description="Acyltransferase 3" evidence="2">
    <location>
        <begin position="9"/>
        <end position="333"/>
    </location>
</feature>
<feature type="transmembrane region" description="Helical" evidence="1">
    <location>
        <begin position="101"/>
        <end position="120"/>
    </location>
</feature>
<evidence type="ECO:0000313" key="5">
    <source>
        <dbReference type="Proteomes" id="UP000643405"/>
    </source>
</evidence>
<dbReference type="Proteomes" id="UP000643405">
    <property type="component" value="Unassembled WGS sequence"/>
</dbReference>
<feature type="transmembrane region" description="Helical" evidence="1">
    <location>
        <begin position="314"/>
        <end position="335"/>
    </location>
</feature>
<feature type="transmembrane region" description="Helical" evidence="1">
    <location>
        <begin position="34"/>
        <end position="55"/>
    </location>
</feature>
<dbReference type="RefSeq" id="WP_188165941.1">
    <property type="nucleotide sequence ID" value="NZ_JACVVX010000006.1"/>
</dbReference>
<keyword evidence="5" id="KW-1185">Reference proteome</keyword>
<keyword evidence="1" id="KW-0812">Transmembrane</keyword>
<dbReference type="PANTHER" id="PTHR23028">
    <property type="entry name" value="ACETYLTRANSFERASE"/>
    <property type="match status" value="1"/>
</dbReference>
<dbReference type="GO" id="GO:0009103">
    <property type="term" value="P:lipopolysaccharide biosynthetic process"/>
    <property type="evidence" value="ECO:0007669"/>
    <property type="project" value="TreeGrafter"/>
</dbReference>
<name>A0A8J6Q4Z5_9HYPH</name>
<evidence type="ECO:0000259" key="2">
    <source>
        <dbReference type="Pfam" id="PF01757"/>
    </source>
</evidence>
<dbReference type="InterPro" id="IPR002656">
    <property type="entry name" value="Acyl_transf_3_dom"/>
</dbReference>
<feature type="transmembrane region" description="Helical" evidence="1">
    <location>
        <begin position="226"/>
        <end position="244"/>
    </location>
</feature>
<feature type="transmembrane region" description="Helical" evidence="1">
    <location>
        <begin position="12"/>
        <end position="28"/>
    </location>
</feature>
<dbReference type="Pfam" id="PF01757">
    <property type="entry name" value="Acyl_transf_3"/>
    <property type="match status" value="1"/>
</dbReference>
<evidence type="ECO:0000313" key="4">
    <source>
        <dbReference type="EMBL" id="MBD0416495.1"/>
    </source>
</evidence>
<organism evidence="4 5">
    <name type="scientific">Oryzicola mucosus</name>
    <dbReference type="NCBI Taxonomy" id="2767425"/>
    <lineage>
        <taxon>Bacteria</taxon>
        <taxon>Pseudomonadati</taxon>
        <taxon>Pseudomonadota</taxon>
        <taxon>Alphaproteobacteria</taxon>
        <taxon>Hyphomicrobiales</taxon>
        <taxon>Phyllobacteriaceae</taxon>
        <taxon>Oryzicola</taxon>
    </lineage>
</organism>
<dbReference type="GO" id="GO:0016020">
    <property type="term" value="C:membrane"/>
    <property type="evidence" value="ECO:0007669"/>
    <property type="project" value="TreeGrafter"/>
</dbReference>
<dbReference type="PANTHER" id="PTHR23028:SF53">
    <property type="entry name" value="ACYL_TRANSF_3 DOMAIN-CONTAINING PROTEIN"/>
    <property type="match status" value="1"/>
</dbReference>
<feature type="transmembrane region" description="Helical" evidence="1">
    <location>
        <begin position="75"/>
        <end position="95"/>
    </location>
</feature>
<feature type="transmembrane region" description="Helical" evidence="1">
    <location>
        <begin position="251"/>
        <end position="270"/>
    </location>
</feature>
<dbReference type="Pfam" id="PF19040">
    <property type="entry name" value="SGNH"/>
    <property type="match status" value="1"/>
</dbReference>
<dbReference type="EMBL" id="JACVVX010000006">
    <property type="protein sequence ID" value="MBD0416495.1"/>
    <property type="molecule type" value="Genomic_DNA"/>
</dbReference>
<keyword evidence="4" id="KW-0808">Transferase</keyword>
<evidence type="ECO:0000256" key="1">
    <source>
        <dbReference type="SAM" id="Phobius"/>
    </source>
</evidence>
<dbReference type="SUPFAM" id="SSF52266">
    <property type="entry name" value="SGNH hydrolase"/>
    <property type="match status" value="1"/>
</dbReference>